<evidence type="ECO:0000256" key="2">
    <source>
        <dbReference type="ARBA" id="ARBA00022679"/>
    </source>
</evidence>
<accession>A0A2A2HU19</accession>
<keyword evidence="1" id="KW-0597">Phosphoprotein</keyword>
<dbReference type="PANTHER" id="PTHR43065">
    <property type="entry name" value="SENSOR HISTIDINE KINASE"/>
    <property type="match status" value="1"/>
</dbReference>
<dbReference type="Gene3D" id="3.30.450.20">
    <property type="entry name" value="PAS domain"/>
    <property type="match status" value="4"/>
</dbReference>
<comment type="caution">
    <text evidence="11">The sequence shown here is derived from an EMBL/GenBank/DDBJ whole genome shotgun (WGS) entry which is preliminary data.</text>
</comment>
<feature type="coiled-coil region" evidence="7">
    <location>
        <begin position="188"/>
        <end position="222"/>
    </location>
</feature>
<keyword evidence="6" id="KW-0902">Two-component regulatory system</keyword>
<evidence type="ECO:0000259" key="9">
    <source>
        <dbReference type="PROSITE" id="PS50112"/>
    </source>
</evidence>
<dbReference type="PROSITE" id="PS50112">
    <property type="entry name" value="PAS"/>
    <property type="match status" value="4"/>
</dbReference>
<keyword evidence="7" id="KW-0175">Coiled coil</keyword>
<feature type="domain" description="PAC" evidence="10">
    <location>
        <begin position="546"/>
        <end position="598"/>
    </location>
</feature>
<feature type="domain" description="PAC" evidence="10">
    <location>
        <begin position="288"/>
        <end position="340"/>
    </location>
</feature>
<evidence type="ECO:0000313" key="11">
    <source>
        <dbReference type="EMBL" id="PAV12882.1"/>
    </source>
</evidence>
<dbReference type="PROSITE" id="PS50113">
    <property type="entry name" value="PAC"/>
    <property type="match status" value="4"/>
</dbReference>
<dbReference type="Pfam" id="PF02518">
    <property type="entry name" value="HATPase_c"/>
    <property type="match status" value="1"/>
</dbReference>
<feature type="domain" description="PAC" evidence="10">
    <location>
        <begin position="417"/>
        <end position="469"/>
    </location>
</feature>
<reference evidence="11 12" key="1">
    <citation type="journal article" date="2017" name="BMC Genomics">
        <title>Genomic analysis of methanogenic archaea reveals a shift towards energy conservation.</title>
        <authorList>
            <person name="Gilmore S.P."/>
            <person name="Henske J.K."/>
            <person name="Sexton J.A."/>
            <person name="Solomon K.V."/>
            <person name="Seppala S."/>
            <person name="Yoo J.I."/>
            <person name="Huyett L.M."/>
            <person name="Pressman A."/>
            <person name="Cogan J.Z."/>
            <person name="Kivenson V."/>
            <person name="Peng X."/>
            <person name="Tan Y."/>
            <person name="Valentine D.L."/>
            <person name="O'Malley M.A."/>
        </authorList>
    </citation>
    <scope>NUCLEOTIDE SEQUENCE [LARGE SCALE GENOMIC DNA]</scope>
    <source>
        <strain evidence="11 12">MC-15</strain>
    </source>
</reference>
<feature type="domain" description="Histidine kinase" evidence="8">
    <location>
        <begin position="606"/>
        <end position="821"/>
    </location>
</feature>
<dbReference type="InterPro" id="IPR000700">
    <property type="entry name" value="PAS-assoc_C"/>
</dbReference>
<keyword evidence="12" id="KW-1185">Reference proteome</keyword>
<dbReference type="GO" id="GO:0016301">
    <property type="term" value="F:kinase activity"/>
    <property type="evidence" value="ECO:0007669"/>
    <property type="project" value="UniProtKB-KW"/>
</dbReference>
<keyword evidence="5" id="KW-0067">ATP-binding</keyword>
<dbReference type="CDD" id="cd00130">
    <property type="entry name" value="PAS"/>
    <property type="match status" value="4"/>
</dbReference>
<dbReference type="SUPFAM" id="SSF55874">
    <property type="entry name" value="ATPase domain of HSP90 chaperone/DNA topoisomerase II/histidine kinase"/>
    <property type="match status" value="1"/>
</dbReference>
<dbReference type="NCBIfam" id="TIGR00229">
    <property type="entry name" value="sensory_box"/>
    <property type="match status" value="4"/>
</dbReference>
<dbReference type="SMART" id="SM00086">
    <property type="entry name" value="PAC"/>
    <property type="match status" value="4"/>
</dbReference>
<feature type="domain" description="PAS" evidence="9">
    <location>
        <begin position="470"/>
        <end position="526"/>
    </location>
</feature>
<evidence type="ECO:0000259" key="10">
    <source>
        <dbReference type="PROSITE" id="PS50113"/>
    </source>
</evidence>
<dbReference type="SMART" id="SM00387">
    <property type="entry name" value="HATPase_c"/>
    <property type="match status" value="1"/>
</dbReference>
<dbReference type="Gene3D" id="3.30.565.10">
    <property type="entry name" value="Histidine kinase-like ATPase, C-terminal domain"/>
    <property type="match status" value="1"/>
</dbReference>
<gene>
    <name evidence="11" type="ORF">ASJ81_19430</name>
</gene>
<dbReference type="Pfam" id="PF00989">
    <property type="entry name" value="PAS"/>
    <property type="match status" value="1"/>
</dbReference>
<keyword evidence="3" id="KW-0547">Nucleotide-binding</keyword>
<dbReference type="InterPro" id="IPR013767">
    <property type="entry name" value="PAS_fold"/>
</dbReference>
<dbReference type="PANTHER" id="PTHR43065:SF23">
    <property type="entry name" value="SENSOR HISTIDINE KINASE PDTAS"/>
    <property type="match status" value="1"/>
</dbReference>
<dbReference type="OrthoDB" id="8127at2157"/>
<dbReference type="GO" id="GO:0005524">
    <property type="term" value="F:ATP binding"/>
    <property type="evidence" value="ECO:0007669"/>
    <property type="project" value="UniProtKB-KW"/>
</dbReference>
<dbReference type="SUPFAM" id="SSF55785">
    <property type="entry name" value="PYP-like sensor domain (PAS domain)"/>
    <property type="match status" value="4"/>
</dbReference>
<dbReference type="Proteomes" id="UP000218164">
    <property type="component" value="Unassembled WGS sequence"/>
</dbReference>
<evidence type="ECO:0000256" key="6">
    <source>
        <dbReference type="ARBA" id="ARBA00023012"/>
    </source>
</evidence>
<sequence length="823" mass="95377">MKDHKEEPECQEEITALVNKDKKTSELIASNGEAYSQVKISGEKGKISNLIFRDCPHIIEDMLDTMVNPVSYKDKNGVFLLVNEAHARTMIGFPKEEIIGRTLLELAKKILDSPRKYIVEKSDLLERCNEWTKIENEILNHGGTRTIEQELIVADGTTKTFILNKSALCDEEGETLGIITVMQDITKLRKTEKILKESLSSKNELSEQIKKNEEMYKTILEKTGQMVYNCDIIDDKVDWLGAIEEVTGYMPEELKGAGVNLWMEYVHPEDRHKLWINNKNYIKNKGNFRLEYRFQKKNGDYAYLEENGTYILDSRGSISRVTGVVKDITEQNLASKNLQESEERYRTATEQTGQLVFDLRLDTHEVEWAGAIREVTGYSPEEFKNFDKLLWMEHLHPEDRDKTTKSLEKFLRRKARIQTEFRFRRKDGRYIYMEIRGVWLTNDEGEVYRTIGVMKDITEWKCTLEKVEASELKYRSLIQNFHGIAFQADENLVPIFMHGAVGEITGCTEEELMSRVKWKEIILPEDLPLLLKEGEKIRSSPSMKYIKVDFRIIHRDGKIRWLHEIYQRVLGKDGNTKFYQGTIFDITERKETEEFLANIKIARQKEIHHRIKNNLQVISSLLDLQAEKFNNGECIKNSEVLKAFRESQDRVISIALIHEELHEGEGTERLNFSSYLKKLIGNLFQTYRLGNAAINPKTELEENIFFDMDIAVPLGLIVNELVSNSLKHAFLDREGGEIRIRLSRNDEFEHLNEEIGSEVKSTEFKLAVSDNGKGIPETVNFESPKTLGLQLVSILVNQLEGEIELKRENGTEFSMRFEVENKL</sequence>
<dbReference type="InterPro" id="IPR000014">
    <property type="entry name" value="PAS"/>
</dbReference>
<proteinExistence type="predicted"/>
<dbReference type="GO" id="GO:0006355">
    <property type="term" value="P:regulation of DNA-templated transcription"/>
    <property type="evidence" value="ECO:0007669"/>
    <property type="project" value="InterPro"/>
</dbReference>
<dbReference type="InterPro" id="IPR003594">
    <property type="entry name" value="HATPase_dom"/>
</dbReference>
<dbReference type="InterPro" id="IPR013655">
    <property type="entry name" value="PAS_fold_3"/>
</dbReference>
<feature type="domain" description="PAS" evidence="9">
    <location>
        <begin position="341"/>
        <end position="414"/>
    </location>
</feature>
<dbReference type="Pfam" id="PF08447">
    <property type="entry name" value="PAS_3"/>
    <property type="match status" value="3"/>
</dbReference>
<dbReference type="GO" id="GO:0000160">
    <property type="term" value="P:phosphorelay signal transduction system"/>
    <property type="evidence" value="ECO:0007669"/>
    <property type="project" value="UniProtKB-KW"/>
</dbReference>
<keyword evidence="2" id="KW-0808">Transferase</keyword>
<protein>
    <recommendedName>
        <fullName evidence="13">Histidine kinase</fullName>
    </recommendedName>
</protein>
<feature type="domain" description="PAS" evidence="9">
    <location>
        <begin position="212"/>
        <end position="285"/>
    </location>
</feature>
<dbReference type="AlphaFoldDB" id="A0A2A2HU19"/>
<dbReference type="InterPro" id="IPR005467">
    <property type="entry name" value="His_kinase_dom"/>
</dbReference>
<dbReference type="InterPro" id="IPR001610">
    <property type="entry name" value="PAC"/>
</dbReference>
<dbReference type="EMBL" id="LMVP01000163">
    <property type="protein sequence ID" value="PAV12882.1"/>
    <property type="molecule type" value="Genomic_DNA"/>
</dbReference>
<organism evidence="11 12">
    <name type="scientific">Methanosarcina spelaei</name>
    <dbReference type="NCBI Taxonomy" id="1036679"/>
    <lineage>
        <taxon>Archaea</taxon>
        <taxon>Methanobacteriati</taxon>
        <taxon>Methanobacteriota</taxon>
        <taxon>Stenosarchaea group</taxon>
        <taxon>Methanomicrobia</taxon>
        <taxon>Methanosarcinales</taxon>
        <taxon>Methanosarcinaceae</taxon>
        <taxon>Methanosarcina</taxon>
    </lineage>
</organism>
<evidence type="ECO:0000259" key="8">
    <source>
        <dbReference type="PROSITE" id="PS50109"/>
    </source>
</evidence>
<dbReference type="RefSeq" id="WP_095644275.1">
    <property type="nucleotide sequence ID" value="NZ_LMVP01000163.1"/>
</dbReference>
<name>A0A2A2HU19_9EURY</name>
<feature type="domain" description="PAS" evidence="9">
    <location>
        <begin position="59"/>
        <end position="104"/>
    </location>
</feature>
<dbReference type="SMART" id="SM00091">
    <property type="entry name" value="PAS"/>
    <property type="match status" value="4"/>
</dbReference>
<evidence type="ECO:0008006" key="13">
    <source>
        <dbReference type="Google" id="ProtNLM"/>
    </source>
</evidence>
<dbReference type="InterPro" id="IPR035965">
    <property type="entry name" value="PAS-like_dom_sf"/>
</dbReference>
<evidence type="ECO:0000256" key="3">
    <source>
        <dbReference type="ARBA" id="ARBA00022741"/>
    </source>
</evidence>
<evidence type="ECO:0000256" key="1">
    <source>
        <dbReference type="ARBA" id="ARBA00022553"/>
    </source>
</evidence>
<evidence type="ECO:0000313" key="12">
    <source>
        <dbReference type="Proteomes" id="UP000218164"/>
    </source>
</evidence>
<dbReference type="Pfam" id="PF07568">
    <property type="entry name" value="HisKA_2"/>
    <property type="match status" value="1"/>
</dbReference>
<evidence type="ECO:0000256" key="7">
    <source>
        <dbReference type="SAM" id="Coils"/>
    </source>
</evidence>
<dbReference type="InterPro" id="IPR011495">
    <property type="entry name" value="Sig_transdc_His_kin_sub2_dim/P"/>
</dbReference>
<evidence type="ECO:0000256" key="4">
    <source>
        <dbReference type="ARBA" id="ARBA00022777"/>
    </source>
</evidence>
<feature type="domain" description="PAC" evidence="10">
    <location>
        <begin position="145"/>
        <end position="197"/>
    </location>
</feature>
<keyword evidence="4" id="KW-0418">Kinase</keyword>
<dbReference type="PROSITE" id="PS50109">
    <property type="entry name" value="HIS_KIN"/>
    <property type="match status" value="1"/>
</dbReference>
<evidence type="ECO:0000256" key="5">
    <source>
        <dbReference type="ARBA" id="ARBA00022840"/>
    </source>
</evidence>
<dbReference type="InterPro" id="IPR036890">
    <property type="entry name" value="HATPase_C_sf"/>
</dbReference>